<dbReference type="InterPro" id="IPR036179">
    <property type="entry name" value="Ig-like_dom_sf"/>
</dbReference>
<dbReference type="PANTHER" id="PTHR25466">
    <property type="entry name" value="T-LYMPHOCYTE ACTIVATION ANTIGEN"/>
    <property type="match status" value="1"/>
</dbReference>
<name>A0A553R2M2_9TELE</name>
<keyword evidence="5 11" id="KW-1133">Transmembrane helix</keyword>
<dbReference type="SUPFAM" id="SSF48726">
    <property type="entry name" value="Immunoglobulin"/>
    <property type="match status" value="2"/>
</dbReference>
<evidence type="ECO:0000256" key="11">
    <source>
        <dbReference type="SAM" id="Phobius"/>
    </source>
</evidence>
<feature type="transmembrane region" description="Helical" evidence="11">
    <location>
        <begin position="550"/>
        <end position="570"/>
    </location>
</feature>
<evidence type="ECO:0000256" key="5">
    <source>
        <dbReference type="ARBA" id="ARBA00022989"/>
    </source>
</evidence>
<dbReference type="EMBL" id="SRMA01025297">
    <property type="protein sequence ID" value="TRY96427.1"/>
    <property type="molecule type" value="Genomic_DNA"/>
</dbReference>
<dbReference type="InterPro" id="IPR013783">
    <property type="entry name" value="Ig-like_fold"/>
</dbReference>
<evidence type="ECO:0000259" key="13">
    <source>
        <dbReference type="PROSITE" id="PS50835"/>
    </source>
</evidence>
<keyword evidence="3 11" id="KW-0812">Transmembrane</keyword>
<dbReference type="GO" id="GO:0042102">
    <property type="term" value="P:positive regulation of T cell proliferation"/>
    <property type="evidence" value="ECO:0007669"/>
    <property type="project" value="TreeGrafter"/>
</dbReference>
<keyword evidence="2" id="KW-1003">Cell membrane</keyword>
<dbReference type="GO" id="GO:0006955">
    <property type="term" value="P:immune response"/>
    <property type="evidence" value="ECO:0007669"/>
    <property type="project" value="TreeGrafter"/>
</dbReference>
<keyword evidence="15" id="KW-1185">Reference proteome</keyword>
<accession>A0A553R2M2</accession>
<dbReference type="GO" id="GO:0042130">
    <property type="term" value="P:negative regulation of T cell proliferation"/>
    <property type="evidence" value="ECO:0007669"/>
    <property type="project" value="TreeGrafter"/>
</dbReference>
<dbReference type="GO" id="GO:0031295">
    <property type="term" value="P:T cell costimulation"/>
    <property type="evidence" value="ECO:0007669"/>
    <property type="project" value="TreeGrafter"/>
</dbReference>
<dbReference type="Pfam" id="PF07686">
    <property type="entry name" value="V-set"/>
    <property type="match status" value="2"/>
</dbReference>
<dbReference type="Proteomes" id="UP000316079">
    <property type="component" value="Unassembled WGS sequence"/>
</dbReference>
<dbReference type="OrthoDB" id="10012075at2759"/>
<reference evidence="14 15" key="1">
    <citation type="journal article" date="2019" name="Sci. Data">
        <title>Hybrid genome assembly and annotation of Danionella translucida.</title>
        <authorList>
            <person name="Kadobianskyi M."/>
            <person name="Schulze L."/>
            <person name="Schuelke M."/>
            <person name="Judkewitz B."/>
        </authorList>
    </citation>
    <scope>NUCLEOTIDE SEQUENCE [LARGE SCALE GENOMIC DNA]</scope>
    <source>
        <strain evidence="14 15">Bolton</strain>
    </source>
</reference>
<dbReference type="Gene3D" id="2.60.40.10">
    <property type="entry name" value="Immunoglobulins"/>
    <property type="match status" value="2"/>
</dbReference>
<evidence type="ECO:0000256" key="1">
    <source>
        <dbReference type="ARBA" id="ARBA00004251"/>
    </source>
</evidence>
<keyword evidence="7" id="KW-1015">Disulfide bond</keyword>
<feature type="transmembrane region" description="Helical" evidence="11">
    <location>
        <begin position="503"/>
        <end position="527"/>
    </location>
</feature>
<evidence type="ECO:0000256" key="9">
    <source>
        <dbReference type="ARBA" id="ARBA00023180"/>
    </source>
</evidence>
<comment type="caution">
    <text evidence="14">The sequence shown here is derived from an EMBL/GenBank/DDBJ whole genome shotgun (WGS) entry which is preliminary data.</text>
</comment>
<dbReference type="InterPro" id="IPR003599">
    <property type="entry name" value="Ig_sub"/>
</dbReference>
<feature type="transmembrane region" description="Helical" evidence="11">
    <location>
        <begin position="358"/>
        <end position="378"/>
    </location>
</feature>
<dbReference type="InterPro" id="IPR007110">
    <property type="entry name" value="Ig-like_dom"/>
</dbReference>
<dbReference type="InterPro" id="IPR013106">
    <property type="entry name" value="Ig_V-set"/>
</dbReference>
<proteinExistence type="predicted"/>
<evidence type="ECO:0000256" key="3">
    <source>
        <dbReference type="ARBA" id="ARBA00022692"/>
    </source>
</evidence>
<evidence type="ECO:0000256" key="12">
    <source>
        <dbReference type="SAM" id="SignalP"/>
    </source>
</evidence>
<feature type="domain" description="Ig-like" evidence="13">
    <location>
        <begin position="33"/>
        <end position="130"/>
    </location>
</feature>
<dbReference type="FunFam" id="2.60.40.10:FF:000142">
    <property type="entry name" value="V-set domain-containing T-cell activation inhibitor 1"/>
    <property type="match status" value="2"/>
</dbReference>
<evidence type="ECO:0000256" key="10">
    <source>
        <dbReference type="ARBA" id="ARBA00023319"/>
    </source>
</evidence>
<feature type="transmembrane region" description="Helical" evidence="11">
    <location>
        <begin position="469"/>
        <end position="491"/>
    </location>
</feature>
<feature type="transmembrane region" description="Helical" evidence="11">
    <location>
        <begin position="291"/>
        <end position="315"/>
    </location>
</feature>
<protein>
    <recommendedName>
        <fullName evidence="13">Ig-like domain-containing protein</fullName>
    </recommendedName>
</protein>
<feature type="domain" description="Ig-like" evidence="13">
    <location>
        <begin position="133"/>
        <end position="244"/>
    </location>
</feature>
<dbReference type="STRING" id="623744.A0A553R2M2"/>
<dbReference type="GO" id="GO:0071222">
    <property type="term" value="P:cellular response to lipopolysaccharide"/>
    <property type="evidence" value="ECO:0007669"/>
    <property type="project" value="TreeGrafter"/>
</dbReference>
<dbReference type="SMART" id="SM00406">
    <property type="entry name" value="IGv"/>
    <property type="match status" value="2"/>
</dbReference>
<organism evidence="14 15">
    <name type="scientific">Danionella cerebrum</name>
    <dbReference type="NCBI Taxonomy" id="2873325"/>
    <lineage>
        <taxon>Eukaryota</taxon>
        <taxon>Metazoa</taxon>
        <taxon>Chordata</taxon>
        <taxon>Craniata</taxon>
        <taxon>Vertebrata</taxon>
        <taxon>Euteleostomi</taxon>
        <taxon>Actinopterygii</taxon>
        <taxon>Neopterygii</taxon>
        <taxon>Teleostei</taxon>
        <taxon>Ostariophysi</taxon>
        <taxon>Cypriniformes</taxon>
        <taxon>Danionidae</taxon>
        <taxon>Danioninae</taxon>
        <taxon>Danionella</taxon>
    </lineage>
</organism>
<dbReference type="AlphaFoldDB" id="A0A553R2M2"/>
<evidence type="ECO:0000256" key="6">
    <source>
        <dbReference type="ARBA" id="ARBA00023136"/>
    </source>
</evidence>
<evidence type="ECO:0000313" key="14">
    <source>
        <dbReference type="EMBL" id="TRY96427.1"/>
    </source>
</evidence>
<feature type="transmembrane region" description="Helical" evidence="11">
    <location>
        <begin position="258"/>
        <end position="279"/>
    </location>
</feature>
<evidence type="ECO:0000256" key="2">
    <source>
        <dbReference type="ARBA" id="ARBA00022475"/>
    </source>
</evidence>
<evidence type="ECO:0000256" key="4">
    <source>
        <dbReference type="ARBA" id="ARBA00022729"/>
    </source>
</evidence>
<evidence type="ECO:0000256" key="8">
    <source>
        <dbReference type="ARBA" id="ARBA00023170"/>
    </source>
</evidence>
<keyword evidence="8" id="KW-0675">Receptor</keyword>
<evidence type="ECO:0000256" key="7">
    <source>
        <dbReference type="ARBA" id="ARBA00023157"/>
    </source>
</evidence>
<keyword evidence="9" id="KW-0325">Glycoprotein</keyword>
<dbReference type="SMART" id="SM00409">
    <property type="entry name" value="IG"/>
    <property type="match status" value="2"/>
</dbReference>
<comment type="subcellular location">
    <subcellularLocation>
        <location evidence="1">Cell membrane</location>
        <topology evidence="1">Single-pass type I membrane protein</topology>
    </subcellularLocation>
</comment>
<gene>
    <name evidence="14" type="ORF">DNTS_021458</name>
</gene>
<dbReference type="GO" id="GO:0009897">
    <property type="term" value="C:external side of plasma membrane"/>
    <property type="evidence" value="ECO:0007669"/>
    <property type="project" value="TreeGrafter"/>
</dbReference>
<dbReference type="PROSITE" id="PS50835">
    <property type="entry name" value="IG_LIKE"/>
    <property type="match status" value="2"/>
</dbReference>
<feature type="chain" id="PRO_5021703325" description="Ig-like domain-containing protein" evidence="12">
    <location>
        <begin position="19"/>
        <end position="639"/>
    </location>
</feature>
<dbReference type="PANTHER" id="PTHR25466:SF14">
    <property type="entry name" value="BUTYROPHILIN SUBFAMILY 2 MEMBER A2-LIKE-RELATED"/>
    <property type="match status" value="1"/>
</dbReference>
<dbReference type="GO" id="GO:0007166">
    <property type="term" value="P:cell surface receptor signaling pathway"/>
    <property type="evidence" value="ECO:0007669"/>
    <property type="project" value="TreeGrafter"/>
</dbReference>
<sequence length="639" mass="71996">MDFVSCYIILMFLVGADGFYVFGPSAPLTAPLGSSLLLPCYIDEPVLVKDLEVQWVKTDSVDIVHFFQGGESHPEYQHPDYRDRAHFYSTEVQCGNFSLRLEHLRAQDEGEYTCRVYIKQDSGDTMVQIKAIERLLVSGSDRLVSVYAGEDVTLDCSVDSHIKPEFIEEVSWKKTDQDGDILVVLYQNNETRPEDSEEQFRGRAQFFKDEILRGNFSLRMSVRTEDKGVYICQVFAGDLSANVTVELESLGFSSLHKVVLGFCAAAASTALLLFCSLIYCRSSNTAVDTIWNLQISLLVSPNICMFFAFLTWGFIEGSLYETIFSCTLYLVRPATLLWASAHLKYLKDEPKPWSRSFLTRELAVLTIVLSSVLFAEGWRKIADIKYLIVGGFWFGLMVIFCLIVSEDGVIVLSLLALYTSSSAFLSLQNKLKREMLERERSGVRRRERRETGQQRAGRHRALDLCNEGMYVMGAVALVLLGSASLTAKLVLKARNGERIIEDLIVILFPSESVFVFYWSVLQMFAYAKSITSRRETRDPESNHGQYLNDYNFFLFLLNVVCLSGLISSGLQQKENLCRLRASHLGEVLHANPHGTNEELQGSEKTGAMVSFSWNEAVVNCLNMNVPRSVQPMVSGKDSS</sequence>
<feature type="signal peptide" evidence="12">
    <location>
        <begin position="1"/>
        <end position="18"/>
    </location>
</feature>
<evidence type="ECO:0000313" key="15">
    <source>
        <dbReference type="Proteomes" id="UP000316079"/>
    </source>
</evidence>
<dbReference type="InterPro" id="IPR051713">
    <property type="entry name" value="T-cell_Activation_Regulation"/>
</dbReference>
<feature type="transmembrane region" description="Helical" evidence="11">
    <location>
        <begin position="384"/>
        <end position="404"/>
    </location>
</feature>
<keyword evidence="10" id="KW-0393">Immunoglobulin domain</keyword>
<keyword evidence="6 11" id="KW-0472">Membrane</keyword>
<keyword evidence="4 12" id="KW-0732">Signal</keyword>